<proteinExistence type="predicted"/>
<dbReference type="AlphaFoldDB" id="A0A2P2Q5H7"/>
<accession>A0A2P2Q5H7</accession>
<name>A0A2P2Q5H7_RHIMU</name>
<reference evidence="1" key="1">
    <citation type="submission" date="2018-02" db="EMBL/GenBank/DDBJ databases">
        <title>Rhizophora mucronata_Transcriptome.</title>
        <authorList>
            <person name="Meera S.P."/>
            <person name="Sreeshan A."/>
            <person name="Augustine A."/>
        </authorList>
    </citation>
    <scope>NUCLEOTIDE SEQUENCE</scope>
    <source>
        <tissue evidence="1">Leaf</tissue>
    </source>
</reference>
<evidence type="ECO:0000313" key="1">
    <source>
        <dbReference type="EMBL" id="MBX62242.1"/>
    </source>
</evidence>
<dbReference type="EMBL" id="GGEC01081758">
    <property type="protein sequence ID" value="MBX62242.1"/>
    <property type="molecule type" value="Transcribed_RNA"/>
</dbReference>
<protein>
    <submittedName>
        <fullName evidence="1">Uncharacterized protein</fullName>
    </submittedName>
</protein>
<sequence length="55" mass="6265">MVSSCCCCLHSIGKWTSQIPSVGLTCKFNKIMAFAPLNYNHLKDAVMRLQRNKLY</sequence>
<organism evidence="1">
    <name type="scientific">Rhizophora mucronata</name>
    <name type="common">Asiatic mangrove</name>
    <dbReference type="NCBI Taxonomy" id="61149"/>
    <lineage>
        <taxon>Eukaryota</taxon>
        <taxon>Viridiplantae</taxon>
        <taxon>Streptophyta</taxon>
        <taxon>Embryophyta</taxon>
        <taxon>Tracheophyta</taxon>
        <taxon>Spermatophyta</taxon>
        <taxon>Magnoliopsida</taxon>
        <taxon>eudicotyledons</taxon>
        <taxon>Gunneridae</taxon>
        <taxon>Pentapetalae</taxon>
        <taxon>rosids</taxon>
        <taxon>fabids</taxon>
        <taxon>Malpighiales</taxon>
        <taxon>Rhizophoraceae</taxon>
        <taxon>Rhizophora</taxon>
    </lineage>
</organism>